<dbReference type="PROSITE" id="PS00683">
    <property type="entry name" value="RHODANESE_2"/>
    <property type="match status" value="1"/>
</dbReference>
<accession>A0A097R1Z6</accession>
<dbReference type="HOGENOM" id="CLU_031618_3_0_6"/>
<gene>
    <name evidence="8" type="primary">sseA</name>
    <name evidence="8" type="ORF">AT03_10350</name>
</gene>
<evidence type="ECO:0000313" key="9">
    <source>
        <dbReference type="Proteomes" id="UP000029986"/>
    </source>
</evidence>
<dbReference type="InterPro" id="IPR045078">
    <property type="entry name" value="TST/MPST-like"/>
</dbReference>
<dbReference type="SUPFAM" id="SSF52821">
    <property type="entry name" value="Rhodanese/Cell cycle control phosphatase"/>
    <property type="match status" value="2"/>
</dbReference>
<dbReference type="PROSITE" id="PS50206">
    <property type="entry name" value="RHODANESE_3"/>
    <property type="match status" value="2"/>
</dbReference>
<dbReference type="OrthoDB" id="9781034at2"/>
<keyword evidence="9" id="KW-1185">Reference proteome</keyword>
<evidence type="ECO:0000256" key="2">
    <source>
        <dbReference type="ARBA" id="ARBA00022490"/>
    </source>
</evidence>
<evidence type="ECO:0000256" key="1">
    <source>
        <dbReference type="ARBA" id="ARBA00004496"/>
    </source>
</evidence>
<dbReference type="EMBL" id="CP009706">
    <property type="protein sequence ID" value="AIU72741.1"/>
    <property type="molecule type" value="Genomic_DNA"/>
</dbReference>
<dbReference type="GO" id="GO:0004792">
    <property type="term" value="F:thiosulfate-cyanide sulfurtransferase activity"/>
    <property type="evidence" value="ECO:0007669"/>
    <property type="project" value="InterPro"/>
</dbReference>
<dbReference type="InterPro" id="IPR001763">
    <property type="entry name" value="Rhodanese-like_dom"/>
</dbReference>
<keyword evidence="8" id="KW-0670">Pyruvate</keyword>
<dbReference type="PROSITE" id="PS00380">
    <property type="entry name" value="RHODANESE_1"/>
    <property type="match status" value="1"/>
</dbReference>
<proteinExistence type="predicted"/>
<dbReference type="PANTHER" id="PTHR11364">
    <property type="entry name" value="THIOSULFATE SULFERTANSFERASE"/>
    <property type="match status" value="1"/>
</dbReference>
<dbReference type="eggNOG" id="COG2897">
    <property type="taxonomic scope" value="Bacteria"/>
</dbReference>
<evidence type="ECO:0000256" key="5">
    <source>
        <dbReference type="ARBA" id="ARBA00051793"/>
    </source>
</evidence>
<keyword evidence="2" id="KW-0963">Cytoplasm</keyword>
<comment type="catalytic activity">
    <reaction evidence="5">
        <text>2-oxo-3-sulfanylpropanoate + [thioredoxin]-dithiol = [thioredoxin]-disulfide + hydrogen sulfide + pyruvate + H(+)</text>
        <dbReference type="Rhea" id="RHEA:21740"/>
        <dbReference type="Rhea" id="RHEA-COMP:10698"/>
        <dbReference type="Rhea" id="RHEA-COMP:10700"/>
        <dbReference type="ChEBI" id="CHEBI:15361"/>
        <dbReference type="ChEBI" id="CHEBI:15378"/>
        <dbReference type="ChEBI" id="CHEBI:29919"/>
        <dbReference type="ChEBI" id="CHEBI:29950"/>
        <dbReference type="ChEBI" id="CHEBI:50058"/>
        <dbReference type="ChEBI" id="CHEBI:57678"/>
        <dbReference type="EC" id="2.8.1.2"/>
    </reaction>
    <physiologicalReaction direction="left-to-right" evidence="5">
        <dbReference type="Rhea" id="RHEA:21741"/>
    </physiologicalReaction>
</comment>
<feature type="domain" description="Rhodanese" evidence="7">
    <location>
        <begin position="166"/>
        <end position="279"/>
    </location>
</feature>
<keyword evidence="3 6" id="KW-0808">Transferase</keyword>
<dbReference type="GO" id="GO:0016784">
    <property type="term" value="F:3-mercaptopyruvate sulfurtransferase activity"/>
    <property type="evidence" value="ECO:0007669"/>
    <property type="project" value="UniProtKB-EC"/>
</dbReference>
<dbReference type="Pfam" id="PF00581">
    <property type="entry name" value="Rhodanese"/>
    <property type="match status" value="2"/>
</dbReference>
<keyword evidence="4" id="KW-0677">Repeat</keyword>
<dbReference type="NCBIfam" id="NF008557">
    <property type="entry name" value="PRK11493.1"/>
    <property type="match status" value="1"/>
</dbReference>
<dbReference type="Gene3D" id="3.40.250.10">
    <property type="entry name" value="Rhodanese-like domain"/>
    <property type="match status" value="2"/>
</dbReference>
<dbReference type="FunFam" id="3.40.250.10:FF:000001">
    <property type="entry name" value="Sulfurtransferase"/>
    <property type="match status" value="1"/>
</dbReference>
<dbReference type="GO" id="GO:0005829">
    <property type="term" value="C:cytosol"/>
    <property type="evidence" value="ECO:0007669"/>
    <property type="project" value="TreeGrafter"/>
</dbReference>
<dbReference type="Proteomes" id="UP000029986">
    <property type="component" value="Chromosome"/>
</dbReference>
<dbReference type="RefSeq" id="WP_025801224.1">
    <property type="nucleotide sequence ID" value="NZ_CP009706.1"/>
</dbReference>
<evidence type="ECO:0000256" key="3">
    <source>
        <dbReference type="ARBA" id="ARBA00022679"/>
    </source>
</evidence>
<dbReference type="FunFam" id="3.40.250.10:FF:000015">
    <property type="entry name" value="Sulfurtransferase"/>
    <property type="match status" value="1"/>
</dbReference>
<organism evidence="8 9">
    <name type="scientific">Hafnia alvei FB1</name>
    <dbReference type="NCBI Taxonomy" id="1453496"/>
    <lineage>
        <taxon>Bacteria</taxon>
        <taxon>Pseudomonadati</taxon>
        <taxon>Pseudomonadota</taxon>
        <taxon>Gammaproteobacteria</taxon>
        <taxon>Enterobacterales</taxon>
        <taxon>Hafniaceae</taxon>
        <taxon>Hafnia</taxon>
    </lineage>
</organism>
<reference evidence="8 9" key="1">
    <citation type="journal article" date="2014" name="Gut Pathog.">
        <title>Gene clusters of Hafnia alvei strain FB1 important in survival and pathogenesis: a draft genome perspective.</title>
        <authorList>
            <person name="Tan J.Y."/>
            <person name="Yin W.F."/>
            <person name="Chan K.G."/>
        </authorList>
    </citation>
    <scope>NUCLEOTIDE SEQUENCE [LARGE SCALE GENOMIC DNA]</scope>
    <source>
        <strain evidence="8 9">FB1</strain>
    </source>
</reference>
<protein>
    <recommendedName>
        <fullName evidence="6">Sulfurtransferase</fullName>
    </recommendedName>
</protein>
<dbReference type="KEGG" id="hav:AT03_10350"/>
<sequence>MTNTFFVTADWLSAHLSDDDIQLIDARMPPAGQENLRDIHAEFIASHLPGALFFDIDALSDHTSPLPHMMPSVEKFSADMQALGVNREKHLVVYDEGNLFSAPRAWWMLRTFGASKVSILAGGFHQWKAQGRELESGVPTPKPATFSAQLDPSVVKNANDVLLVTQTHSAQIVDARAAARFKGEVPEPRAGLRQGHIPGSHNVPWGDLVKDGELKSNQELKAIFAAAGVSFEQPIIVSCGSGVTAAVVVLALTTLQVNGVALYDGSWSEWGANPELPIEC</sequence>
<evidence type="ECO:0000259" key="7">
    <source>
        <dbReference type="PROSITE" id="PS50206"/>
    </source>
</evidence>
<dbReference type="InterPro" id="IPR001307">
    <property type="entry name" value="Thiosulphate_STrfase_CS"/>
</dbReference>
<evidence type="ECO:0000313" key="8">
    <source>
        <dbReference type="EMBL" id="AIU72741.1"/>
    </source>
</evidence>
<feature type="domain" description="Rhodanese" evidence="7">
    <location>
        <begin position="17"/>
        <end position="136"/>
    </location>
</feature>
<dbReference type="PANTHER" id="PTHR11364:SF27">
    <property type="entry name" value="SULFURTRANSFERASE"/>
    <property type="match status" value="1"/>
</dbReference>
<evidence type="ECO:0000256" key="6">
    <source>
        <dbReference type="RuleBase" id="RU000507"/>
    </source>
</evidence>
<name>A0A097R1Z6_HAFAL</name>
<dbReference type="CDD" id="cd01449">
    <property type="entry name" value="TST_Repeat_2"/>
    <property type="match status" value="1"/>
</dbReference>
<dbReference type="InterPro" id="IPR036873">
    <property type="entry name" value="Rhodanese-like_dom_sf"/>
</dbReference>
<dbReference type="PATRIC" id="fig|1453496.5.peg.2081"/>
<dbReference type="CDD" id="cd01448">
    <property type="entry name" value="TST_Repeat_1"/>
    <property type="match status" value="1"/>
</dbReference>
<dbReference type="SMART" id="SM00450">
    <property type="entry name" value="RHOD"/>
    <property type="match status" value="2"/>
</dbReference>
<comment type="subcellular location">
    <subcellularLocation>
        <location evidence="1">Cytoplasm</location>
    </subcellularLocation>
</comment>
<evidence type="ECO:0000256" key="4">
    <source>
        <dbReference type="ARBA" id="ARBA00022737"/>
    </source>
</evidence>
<dbReference type="AlphaFoldDB" id="A0A097R1Z6"/>